<keyword evidence="1 2" id="KW-0378">Hydrolase</keyword>
<dbReference type="InterPro" id="IPR002933">
    <property type="entry name" value="Peptidase_M20"/>
</dbReference>
<protein>
    <submittedName>
        <fullName evidence="2">Allantoate amidohydrolase</fullName>
        <ecNumber evidence="2">3.5.3.9</ecNumber>
    </submittedName>
</protein>
<dbReference type="GO" id="GO:0047652">
    <property type="term" value="F:allantoate deiminase activity"/>
    <property type="evidence" value="ECO:0007669"/>
    <property type="project" value="UniProtKB-EC"/>
</dbReference>
<dbReference type="Proteomes" id="UP000502041">
    <property type="component" value="Chromosome"/>
</dbReference>
<dbReference type="InterPro" id="IPR010158">
    <property type="entry name" value="Amidase_Cbmase"/>
</dbReference>
<dbReference type="SUPFAM" id="SSF53187">
    <property type="entry name" value="Zn-dependent exopeptidases"/>
    <property type="match status" value="1"/>
</dbReference>
<proteinExistence type="predicted"/>
<dbReference type="Pfam" id="PF01546">
    <property type="entry name" value="Peptidase_M20"/>
    <property type="match status" value="1"/>
</dbReference>
<evidence type="ECO:0000313" key="3">
    <source>
        <dbReference type="Proteomes" id="UP000502041"/>
    </source>
</evidence>
<gene>
    <name evidence="2" type="primary">allC_1</name>
    <name evidence="2" type="ORF">HC248_03303</name>
</gene>
<accession>A0A6H2HDK8</accession>
<dbReference type="PANTHER" id="PTHR32494:SF5">
    <property type="entry name" value="ALLANTOATE AMIDOHYDROLASE"/>
    <property type="match status" value="1"/>
</dbReference>
<dbReference type="EC" id="3.5.3.9" evidence="2"/>
<dbReference type="PANTHER" id="PTHR32494">
    <property type="entry name" value="ALLANTOATE DEIMINASE-RELATED"/>
    <property type="match status" value="1"/>
</dbReference>
<evidence type="ECO:0000256" key="1">
    <source>
        <dbReference type="ARBA" id="ARBA00022801"/>
    </source>
</evidence>
<dbReference type="EMBL" id="CP051461">
    <property type="protein sequence ID" value="QJC57971.1"/>
    <property type="molecule type" value="Genomic_DNA"/>
</dbReference>
<dbReference type="Gene3D" id="3.40.630.10">
    <property type="entry name" value="Zn peptidases"/>
    <property type="match status" value="1"/>
</dbReference>
<evidence type="ECO:0000313" key="2">
    <source>
        <dbReference type="EMBL" id="QJC57971.1"/>
    </source>
</evidence>
<organism evidence="2 3">
    <name type="scientific">Polaromonas vacuolata</name>
    <dbReference type="NCBI Taxonomy" id="37448"/>
    <lineage>
        <taxon>Bacteria</taxon>
        <taxon>Pseudomonadati</taxon>
        <taxon>Pseudomonadota</taxon>
        <taxon>Betaproteobacteria</taxon>
        <taxon>Burkholderiales</taxon>
        <taxon>Comamonadaceae</taxon>
        <taxon>Polaromonas</taxon>
    </lineage>
</organism>
<reference evidence="2 3" key="1">
    <citation type="submission" date="2020-04" db="EMBL/GenBank/DDBJ databases">
        <title>Complete genome of a Psychrophilic, Marine, Gas Vacuolate Bacterium Polaromonas vacuolata KCTC 22033T.</title>
        <authorList>
            <person name="Hwang K."/>
            <person name="Kim K.M."/>
        </authorList>
    </citation>
    <scope>NUCLEOTIDE SEQUENCE [LARGE SCALE GENOMIC DNA]</scope>
    <source>
        <strain evidence="2 3">KCTC 22033</strain>
    </source>
</reference>
<name>A0A6H2HDK8_9BURK</name>
<dbReference type="KEGG" id="pvac:HC248_03303"/>
<sequence length="61" mass="6443">MRMTSGAFHDAMYLADQCPTAMIFVPSIGGISHNAAEKTDPQDLFLGVQALAYAVTVLANA</sequence>
<dbReference type="AlphaFoldDB" id="A0A6H2HDK8"/>
<keyword evidence="3" id="KW-1185">Reference proteome</keyword>